<organism evidence="7 8">
    <name type="scientific">Thermodesulfatator autotrophicus</name>
    <dbReference type="NCBI Taxonomy" id="1795632"/>
    <lineage>
        <taxon>Bacteria</taxon>
        <taxon>Pseudomonadati</taxon>
        <taxon>Thermodesulfobacteriota</taxon>
        <taxon>Thermodesulfobacteria</taxon>
        <taxon>Thermodesulfobacteriales</taxon>
        <taxon>Thermodesulfatatoraceae</taxon>
        <taxon>Thermodesulfatator</taxon>
    </lineage>
</organism>
<dbReference type="GO" id="GO:0005524">
    <property type="term" value="F:ATP binding"/>
    <property type="evidence" value="ECO:0007669"/>
    <property type="project" value="UniProtKB-KW"/>
</dbReference>
<reference evidence="7 8" key="1">
    <citation type="submission" date="2016-02" db="EMBL/GenBank/DDBJ databases">
        <title>Draft genome sequence of Thermodesulfatator sp. S606.</title>
        <authorList>
            <person name="Lai Q."/>
            <person name="Cao J."/>
            <person name="Dupont S."/>
            <person name="Shao Z."/>
            <person name="Jebbar M."/>
            <person name="Alain K."/>
        </authorList>
    </citation>
    <scope>NUCLEOTIDE SEQUENCE [LARGE SCALE GENOMIC DNA]</scope>
    <source>
        <strain evidence="7 8">S606</strain>
    </source>
</reference>
<dbReference type="EMBL" id="LSFI01000001">
    <property type="protein sequence ID" value="OAG28767.1"/>
    <property type="molecule type" value="Genomic_DNA"/>
</dbReference>
<dbReference type="Proteomes" id="UP000076964">
    <property type="component" value="Unassembled WGS sequence"/>
</dbReference>
<evidence type="ECO:0000256" key="2">
    <source>
        <dbReference type="ARBA" id="ARBA00022741"/>
    </source>
</evidence>
<dbReference type="FunFam" id="3.40.50.300:FF:000134">
    <property type="entry name" value="Iron-enterobactin ABC transporter ATP-binding protein"/>
    <property type="match status" value="1"/>
</dbReference>
<keyword evidence="8" id="KW-1185">Reference proteome</keyword>
<dbReference type="InterPro" id="IPR027417">
    <property type="entry name" value="P-loop_NTPase"/>
</dbReference>
<keyword evidence="3" id="KW-0067">ATP-binding</keyword>
<evidence type="ECO:0000256" key="4">
    <source>
        <dbReference type="ARBA" id="ARBA00022967"/>
    </source>
</evidence>
<dbReference type="InterPro" id="IPR003593">
    <property type="entry name" value="AAA+_ATPase"/>
</dbReference>
<keyword evidence="2" id="KW-0547">Nucleotide-binding</keyword>
<evidence type="ECO:0000313" key="8">
    <source>
        <dbReference type="Proteomes" id="UP000076964"/>
    </source>
</evidence>
<comment type="caution">
    <text evidence="7">The sequence shown here is derived from an EMBL/GenBank/DDBJ whole genome shotgun (WGS) entry which is preliminary data.</text>
</comment>
<comment type="function">
    <text evidence="5">Part of the ABC transporter complex HmuTUV involved in hemin import. Responsible for energy coupling to the transport system.</text>
</comment>
<dbReference type="InterPro" id="IPR017871">
    <property type="entry name" value="ABC_transporter-like_CS"/>
</dbReference>
<dbReference type="PROSITE" id="PS50893">
    <property type="entry name" value="ABC_TRANSPORTER_2"/>
    <property type="match status" value="1"/>
</dbReference>
<dbReference type="PROSITE" id="PS00211">
    <property type="entry name" value="ABC_TRANSPORTER_1"/>
    <property type="match status" value="1"/>
</dbReference>
<feature type="domain" description="ABC transporter" evidence="6">
    <location>
        <begin position="2"/>
        <end position="234"/>
    </location>
</feature>
<dbReference type="Pfam" id="PF00005">
    <property type="entry name" value="ABC_tran"/>
    <property type="match status" value="1"/>
</dbReference>
<sequence length="251" mass="28652">MLEVKELHYKHILKDISFAVKEGEILVVLGPNGAGKTTLFRCLARLIKPDRGKIFLLGRPLEDYSPKELYRLMALCPQHFRPEFSYKVYTFVLMGRTPYLSPLAQPRKKDFEAAQKALKILGLEHLAERPFSELSGGQQRLVSVARALAQEASLILLDEPTAFLDLRHQFLVMKKICQLARQNNLSLVLNLHDPNLALLFADRILTIKNGRLMGELPKNPEKVQIALEKLYEIPFVSFSYQERTLVFPSPV</sequence>
<dbReference type="SUPFAM" id="SSF52540">
    <property type="entry name" value="P-loop containing nucleoside triphosphate hydrolases"/>
    <property type="match status" value="1"/>
</dbReference>
<evidence type="ECO:0000256" key="3">
    <source>
        <dbReference type="ARBA" id="ARBA00022840"/>
    </source>
</evidence>
<proteinExistence type="predicted"/>
<dbReference type="RefSeq" id="WP_068540468.1">
    <property type="nucleotide sequence ID" value="NZ_LSFI01000001.1"/>
</dbReference>
<dbReference type="PANTHER" id="PTHR42794">
    <property type="entry name" value="HEMIN IMPORT ATP-BINDING PROTEIN HMUV"/>
    <property type="match status" value="1"/>
</dbReference>
<dbReference type="STRING" id="1795632.TH606_00455"/>
<evidence type="ECO:0000256" key="5">
    <source>
        <dbReference type="ARBA" id="ARBA00037066"/>
    </source>
</evidence>
<keyword evidence="4" id="KW-1278">Translocase</keyword>
<dbReference type="PANTHER" id="PTHR42794:SF1">
    <property type="entry name" value="HEMIN IMPORT ATP-BINDING PROTEIN HMUV"/>
    <property type="match status" value="1"/>
</dbReference>
<accession>A0A177EA05</accession>
<dbReference type="InterPro" id="IPR003439">
    <property type="entry name" value="ABC_transporter-like_ATP-bd"/>
</dbReference>
<evidence type="ECO:0000259" key="6">
    <source>
        <dbReference type="PROSITE" id="PS50893"/>
    </source>
</evidence>
<keyword evidence="1" id="KW-0813">Transport</keyword>
<gene>
    <name evidence="7" type="ORF">TH606_00455</name>
</gene>
<dbReference type="Gene3D" id="3.40.50.300">
    <property type="entry name" value="P-loop containing nucleotide triphosphate hydrolases"/>
    <property type="match status" value="1"/>
</dbReference>
<evidence type="ECO:0000313" key="7">
    <source>
        <dbReference type="EMBL" id="OAG28767.1"/>
    </source>
</evidence>
<dbReference type="GO" id="GO:0016887">
    <property type="term" value="F:ATP hydrolysis activity"/>
    <property type="evidence" value="ECO:0007669"/>
    <property type="project" value="InterPro"/>
</dbReference>
<dbReference type="CDD" id="cd03214">
    <property type="entry name" value="ABC_Iron-Siderophores_B12_Hemin"/>
    <property type="match status" value="1"/>
</dbReference>
<dbReference type="AlphaFoldDB" id="A0A177EA05"/>
<protein>
    <recommendedName>
        <fullName evidence="6">ABC transporter domain-containing protein</fullName>
    </recommendedName>
</protein>
<evidence type="ECO:0000256" key="1">
    <source>
        <dbReference type="ARBA" id="ARBA00022448"/>
    </source>
</evidence>
<dbReference type="SMART" id="SM00382">
    <property type="entry name" value="AAA"/>
    <property type="match status" value="1"/>
</dbReference>
<name>A0A177EA05_9BACT</name>